<dbReference type="InterPro" id="IPR012332">
    <property type="entry name" value="Autotransporter_pectin_lyase_C"/>
</dbReference>
<evidence type="ECO:0000313" key="2">
    <source>
        <dbReference type="EMBL" id="EBN8604542.1"/>
    </source>
</evidence>
<protein>
    <recommendedName>
        <fullName evidence="1">P22 tailspike C-terminal domain-containing protein</fullName>
    </recommendedName>
</protein>
<proteinExistence type="predicted"/>
<dbReference type="Pfam" id="PF09251">
    <property type="entry name" value="PhageP22-tail"/>
    <property type="match status" value="1"/>
</dbReference>
<organism evidence="2">
    <name type="scientific">Salmonella enterica</name>
    <name type="common">Salmonella choleraesuis</name>
    <dbReference type="NCBI Taxonomy" id="28901"/>
    <lineage>
        <taxon>Bacteria</taxon>
        <taxon>Pseudomonadati</taxon>
        <taxon>Pseudomonadota</taxon>
        <taxon>Gammaproteobacteria</taxon>
        <taxon>Enterobacterales</taxon>
        <taxon>Enterobacteriaceae</taxon>
        <taxon>Salmonella</taxon>
    </lineage>
</organism>
<feature type="domain" description="P22 tailspike C-terminal" evidence="1">
    <location>
        <begin position="2"/>
        <end position="37"/>
    </location>
</feature>
<dbReference type="InterPro" id="IPR015331">
    <property type="entry name" value="P22_tailspike_C"/>
</dbReference>
<comment type="caution">
    <text evidence="2">The sequence shown here is derived from an EMBL/GenBank/DDBJ whole genome shotgun (WGS) entry which is preliminary data.</text>
</comment>
<dbReference type="EMBL" id="AAGGZR010000005">
    <property type="protein sequence ID" value="EBN8604542.1"/>
    <property type="molecule type" value="Genomic_DNA"/>
</dbReference>
<gene>
    <name evidence="2" type="ORF">D1248_13835</name>
</gene>
<dbReference type="Gene3D" id="2.160.20.20">
    <property type="match status" value="1"/>
</dbReference>
<reference evidence="2" key="1">
    <citation type="submission" date="2018-08" db="EMBL/GenBank/DDBJ databases">
        <authorList>
            <consortium name="PulseNet: The National Subtyping Network for Foodborne Disease Surveillance"/>
            <person name="Tarr C.L."/>
            <person name="Trees E."/>
            <person name="Katz L.S."/>
            <person name="Carleton-Romer H.A."/>
            <person name="Stroika S."/>
            <person name="Kucerova Z."/>
            <person name="Roache K.F."/>
            <person name="Sabol A.L."/>
            <person name="Besser J."/>
            <person name="Gerner-Smidt P."/>
        </authorList>
    </citation>
    <scope>NUCLEOTIDE SEQUENCE</scope>
    <source>
        <strain evidence="2">PNUSAS048201</strain>
    </source>
</reference>
<accession>A0A5T9BKY7</accession>
<sequence>MYFLWDCFNLWADIGNEKDRPGNYSLSEYPVHQLPTTNYQLPTTNYQLPTTNKSFSRWSRCHWFIECWSWYGWLGKLCIEHSYARLRRVW</sequence>
<name>A0A5T9BKY7_SALER</name>
<dbReference type="InterPro" id="IPR011050">
    <property type="entry name" value="Pectin_lyase_fold/virulence"/>
</dbReference>
<dbReference type="SUPFAM" id="SSF51126">
    <property type="entry name" value="Pectin lyase-like"/>
    <property type="match status" value="1"/>
</dbReference>
<dbReference type="AlphaFoldDB" id="A0A5T9BKY7"/>
<evidence type="ECO:0000259" key="1">
    <source>
        <dbReference type="Pfam" id="PF09251"/>
    </source>
</evidence>